<proteinExistence type="predicted"/>
<dbReference type="EMBL" id="AKVJ01000006">
    <property type="protein sequence ID" value="EIW20578.1"/>
    <property type="molecule type" value="Genomic_DNA"/>
</dbReference>
<comment type="caution">
    <text evidence="4">The sequence shown here is derived from an EMBL/GenBank/DDBJ whole genome shotgun (WGS) entry which is preliminary data.</text>
</comment>
<dbReference type="OrthoDB" id="9798935at2"/>
<sequence precursor="true">MKEKKHCKTKRHYKKIAAAIGSAAVVAASIIPGIASILPSSGTTAPEASPVTQEATPHQADQLAQNQPSEEAEAKQVLNITATAYAPGPHDNDQWGNKTHMGTQVRPGVIAVDPKVIPLGSRVMIKYPDGTKEYAVAEDTGGAIKGHRIDIAKWTVKEAYRFGIKPVKVYVLQTPTQNSRNQA</sequence>
<evidence type="ECO:0000313" key="4">
    <source>
        <dbReference type="EMBL" id="EIW20578.1"/>
    </source>
</evidence>
<dbReference type="Gene3D" id="2.40.40.10">
    <property type="entry name" value="RlpA-like domain"/>
    <property type="match status" value="1"/>
</dbReference>
<dbReference type="PANTHER" id="PTHR39160:SF4">
    <property type="entry name" value="RESUSCITATION-PROMOTING FACTOR RPFB"/>
    <property type="match status" value="1"/>
</dbReference>
<gene>
    <name evidence="4" type="ORF">FB4_2197</name>
</gene>
<evidence type="ECO:0000256" key="1">
    <source>
        <dbReference type="ARBA" id="ARBA00022729"/>
    </source>
</evidence>
<dbReference type="AlphaFoldDB" id="I8RK99"/>
<organism evidence="4 5">
    <name type="scientific">Pelosinus fermentans B4</name>
    <dbReference type="NCBI Taxonomy" id="1149862"/>
    <lineage>
        <taxon>Bacteria</taxon>
        <taxon>Bacillati</taxon>
        <taxon>Bacillota</taxon>
        <taxon>Negativicutes</taxon>
        <taxon>Selenomonadales</taxon>
        <taxon>Sporomusaceae</taxon>
        <taxon>Pelosinus</taxon>
    </lineage>
</organism>
<keyword evidence="5" id="KW-1185">Reference proteome</keyword>
<reference evidence="4 5" key="1">
    <citation type="journal article" date="2012" name="J. Bacteriol.">
        <title>Draft Genome Sequences for Two Metal-Reducing Pelosinus fermentans Strains Isolated from a Cr(VI)-Contaminated Site and for Type Strain R7.</title>
        <authorList>
            <person name="Brown S.D."/>
            <person name="Podar M."/>
            <person name="Klingeman D.M."/>
            <person name="Johnson C.M."/>
            <person name="Yang Z.K."/>
            <person name="Utturkar S.M."/>
            <person name="Land M.L."/>
            <person name="Mosher J.J."/>
            <person name="Hurt R.A.Jr."/>
            <person name="Phelps T.J."/>
            <person name="Palumbo A.V."/>
            <person name="Arkin A.P."/>
            <person name="Hazen T.C."/>
            <person name="Elias D.A."/>
        </authorList>
    </citation>
    <scope>NUCLEOTIDE SEQUENCE [LARGE SCALE GENOMIC DNA]</scope>
    <source>
        <strain evidence="4 5">B4</strain>
    </source>
</reference>
<accession>I8RK99</accession>
<dbReference type="Proteomes" id="UP000004324">
    <property type="component" value="Unassembled WGS sequence"/>
</dbReference>
<dbReference type="CDD" id="cd14667">
    <property type="entry name" value="3D_containing_proteins"/>
    <property type="match status" value="1"/>
</dbReference>
<evidence type="ECO:0000256" key="2">
    <source>
        <dbReference type="SAM" id="MobiDB-lite"/>
    </source>
</evidence>
<feature type="domain" description="3D" evidence="3">
    <location>
        <begin position="109"/>
        <end position="173"/>
    </location>
</feature>
<dbReference type="Pfam" id="PF06725">
    <property type="entry name" value="3D"/>
    <property type="match status" value="1"/>
</dbReference>
<dbReference type="InterPro" id="IPR010611">
    <property type="entry name" value="3D_dom"/>
</dbReference>
<dbReference type="RefSeq" id="WP_007930958.1">
    <property type="nucleotide sequence ID" value="NZ_AKVJ01000006.1"/>
</dbReference>
<dbReference type="GO" id="GO:0019867">
    <property type="term" value="C:outer membrane"/>
    <property type="evidence" value="ECO:0007669"/>
    <property type="project" value="InterPro"/>
</dbReference>
<keyword evidence="1" id="KW-0732">Signal</keyword>
<evidence type="ECO:0000259" key="3">
    <source>
        <dbReference type="Pfam" id="PF06725"/>
    </source>
</evidence>
<protein>
    <submittedName>
        <fullName evidence="4">3D domain-containing protein</fullName>
    </submittedName>
</protein>
<feature type="region of interest" description="Disordered" evidence="2">
    <location>
        <begin position="41"/>
        <end position="70"/>
    </location>
</feature>
<evidence type="ECO:0000313" key="5">
    <source>
        <dbReference type="Proteomes" id="UP000004324"/>
    </source>
</evidence>
<dbReference type="PANTHER" id="PTHR39160">
    <property type="entry name" value="CELL WALL-BINDING PROTEIN YOCH"/>
    <property type="match status" value="1"/>
</dbReference>
<dbReference type="SUPFAM" id="SSF50685">
    <property type="entry name" value="Barwin-like endoglucanases"/>
    <property type="match status" value="1"/>
</dbReference>
<dbReference type="InterPro" id="IPR036908">
    <property type="entry name" value="RlpA-like_sf"/>
</dbReference>
<dbReference type="GO" id="GO:0004553">
    <property type="term" value="F:hydrolase activity, hydrolyzing O-glycosyl compounds"/>
    <property type="evidence" value="ECO:0007669"/>
    <property type="project" value="InterPro"/>
</dbReference>
<dbReference type="GO" id="GO:0009254">
    <property type="term" value="P:peptidoglycan turnover"/>
    <property type="evidence" value="ECO:0007669"/>
    <property type="project" value="InterPro"/>
</dbReference>
<dbReference type="PATRIC" id="fig|1149862.3.peg.473"/>
<dbReference type="InterPro" id="IPR059180">
    <property type="entry name" value="3D_YorM"/>
</dbReference>
<feature type="compositionally biased region" description="Polar residues" evidence="2">
    <location>
        <begin position="42"/>
        <end position="56"/>
    </location>
</feature>
<name>I8RK99_9FIRM</name>
<dbReference type="InterPro" id="IPR051933">
    <property type="entry name" value="Resuscitation_pf_RpfB"/>
</dbReference>